<accession>A0A3N4LYU2</accession>
<dbReference type="PANTHER" id="PTHR11750:SF26">
    <property type="entry name" value="PROTEIN N-TERMINAL AMIDASE"/>
    <property type="match status" value="1"/>
</dbReference>
<dbReference type="InterPro" id="IPR003010">
    <property type="entry name" value="C-N_Hydrolase"/>
</dbReference>
<dbReference type="InterPro" id="IPR036526">
    <property type="entry name" value="C-N_Hydrolase_sf"/>
</dbReference>
<organism evidence="2 3">
    <name type="scientific">Terfezia boudieri ATCC MYA-4762</name>
    <dbReference type="NCBI Taxonomy" id="1051890"/>
    <lineage>
        <taxon>Eukaryota</taxon>
        <taxon>Fungi</taxon>
        <taxon>Dikarya</taxon>
        <taxon>Ascomycota</taxon>
        <taxon>Pezizomycotina</taxon>
        <taxon>Pezizomycetes</taxon>
        <taxon>Pezizales</taxon>
        <taxon>Pezizaceae</taxon>
        <taxon>Terfezia</taxon>
    </lineage>
</organism>
<gene>
    <name evidence="2" type="ORF">L211DRAFT_657312</name>
</gene>
<sequence length="296" mass="32290">MRIACLQLKPQLGDVAHNLKRAEAIIARAAPVDLDLLVLPEMAFSGYYFNSLQEISFHLEPTAAGPSTVWARSVARRLKCFVCVGYPECTATSPNSPIGIQRYNSCVLVNPQGNVVTNYRKHFLFSIDETWAEEGKEGFFAGEVPGIGVMAMGICMDLNPYKFLAPFDKYEFANHVIDSGAELVVLPMAWLTAQSAHSPIENALVPEADTLAYWVQRLQPLIDRGHKSGREITVVISNRVGIDGGCCFAGTSAILGFSKGNVKVYGCVGRATEDLLIADVPGPMSAKPCRHRTLTR</sequence>
<evidence type="ECO:0000313" key="3">
    <source>
        <dbReference type="Proteomes" id="UP000267821"/>
    </source>
</evidence>
<dbReference type="SUPFAM" id="SSF56317">
    <property type="entry name" value="Carbon-nitrogen hydrolase"/>
    <property type="match status" value="1"/>
</dbReference>
<dbReference type="EMBL" id="ML121533">
    <property type="protein sequence ID" value="RPB26838.1"/>
    <property type="molecule type" value="Genomic_DNA"/>
</dbReference>
<dbReference type="PROSITE" id="PS50263">
    <property type="entry name" value="CN_HYDROLASE"/>
    <property type="match status" value="1"/>
</dbReference>
<proteinExistence type="predicted"/>
<dbReference type="Pfam" id="PF00795">
    <property type="entry name" value="CN_hydrolase"/>
    <property type="match status" value="1"/>
</dbReference>
<keyword evidence="2" id="KW-0378">Hydrolase</keyword>
<evidence type="ECO:0000313" key="2">
    <source>
        <dbReference type="EMBL" id="RPB26838.1"/>
    </source>
</evidence>
<dbReference type="Proteomes" id="UP000267821">
    <property type="component" value="Unassembled WGS sequence"/>
</dbReference>
<reference evidence="2 3" key="1">
    <citation type="journal article" date="2018" name="Nat. Ecol. Evol.">
        <title>Pezizomycetes genomes reveal the molecular basis of ectomycorrhizal truffle lifestyle.</title>
        <authorList>
            <person name="Murat C."/>
            <person name="Payen T."/>
            <person name="Noel B."/>
            <person name="Kuo A."/>
            <person name="Morin E."/>
            <person name="Chen J."/>
            <person name="Kohler A."/>
            <person name="Krizsan K."/>
            <person name="Balestrini R."/>
            <person name="Da Silva C."/>
            <person name="Montanini B."/>
            <person name="Hainaut M."/>
            <person name="Levati E."/>
            <person name="Barry K.W."/>
            <person name="Belfiori B."/>
            <person name="Cichocki N."/>
            <person name="Clum A."/>
            <person name="Dockter R.B."/>
            <person name="Fauchery L."/>
            <person name="Guy J."/>
            <person name="Iotti M."/>
            <person name="Le Tacon F."/>
            <person name="Lindquist E.A."/>
            <person name="Lipzen A."/>
            <person name="Malagnac F."/>
            <person name="Mello A."/>
            <person name="Molinier V."/>
            <person name="Miyauchi S."/>
            <person name="Poulain J."/>
            <person name="Riccioni C."/>
            <person name="Rubini A."/>
            <person name="Sitrit Y."/>
            <person name="Splivallo R."/>
            <person name="Traeger S."/>
            <person name="Wang M."/>
            <person name="Zifcakova L."/>
            <person name="Wipf D."/>
            <person name="Zambonelli A."/>
            <person name="Paolocci F."/>
            <person name="Nowrousian M."/>
            <person name="Ottonello S."/>
            <person name="Baldrian P."/>
            <person name="Spatafora J.W."/>
            <person name="Henrissat B."/>
            <person name="Nagy L.G."/>
            <person name="Aury J.M."/>
            <person name="Wincker P."/>
            <person name="Grigoriev I.V."/>
            <person name="Bonfante P."/>
            <person name="Martin F.M."/>
        </authorList>
    </citation>
    <scope>NUCLEOTIDE SEQUENCE [LARGE SCALE GENOMIC DNA]</scope>
    <source>
        <strain evidence="2 3">ATCC MYA-4762</strain>
    </source>
</reference>
<dbReference type="AlphaFoldDB" id="A0A3N4LYU2"/>
<dbReference type="InParanoid" id="A0A3N4LYU2"/>
<feature type="domain" description="CN hydrolase" evidence="1">
    <location>
        <begin position="1"/>
        <end position="282"/>
    </location>
</feature>
<protein>
    <submittedName>
        <fullName evidence="2">Carbon-nitrogen hydrolase</fullName>
    </submittedName>
</protein>
<dbReference type="GO" id="GO:0030163">
    <property type="term" value="P:protein catabolic process"/>
    <property type="evidence" value="ECO:0007669"/>
    <property type="project" value="TreeGrafter"/>
</dbReference>
<keyword evidence="3" id="KW-1185">Reference proteome</keyword>
<dbReference type="InterPro" id="IPR039703">
    <property type="entry name" value="Nta1"/>
</dbReference>
<dbReference type="PANTHER" id="PTHR11750">
    <property type="entry name" value="PROTEIN N-TERMINAL AMIDASE"/>
    <property type="match status" value="1"/>
</dbReference>
<evidence type="ECO:0000259" key="1">
    <source>
        <dbReference type="PROSITE" id="PS50263"/>
    </source>
</evidence>
<dbReference type="GO" id="GO:0008418">
    <property type="term" value="F:protein-N-terminal asparagine amidohydrolase activity"/>
    <property type="evidence" value="ECO:0007669"/>
    <property type="project" value="InterPro"/>
</dbReference>
<dbReference type="GO" id="GO:0070773">
    <property type="term" value="F:protein-N-terminal glutamine amidohydrolase activity"/>
    <property type="evidence" value="ECO:0007669"/>
    <property type="project" value="InterPro"/>
</dbReference>
<dbReference type="STRING" id="1051890.A0A3N4LYU2"/>
<dbReference type="OrthoDB" id="201515at2759"/>
<dbReference type="Gene3D" id="3.60.110.10">
    <property type="entry name" value="Carbon-nitrogen hydrolase"/>
    <property type="match status" value="1"/>
</dbReference>
<name>A0A3N4LYU2_9PEZI</name>